<keyword evidence="14" id="KW-1185">Reference proteome</keyword>
<dbReference type="GO" id="GO:0005634">
    <property type="term" value="C:nucleus"/>
    <property type="evidence" value="ECO:0007669"/>
    <property type="project" value="UniProtKB-SubCell"/>
</dbReference>
<dbReference type="InterPro" id="IPR045143">
    <property type="entry name" value="Spc25"/>
</dbReference>
<sequence>MSSQQALEESLEKFEDLKPQLETLKSKLDQYLSTVEQNLINKKSKFEKELLDIYHQEKDLNNQLIQQKQIQEQLSVELNKDSENFNSSSLKLKELNLKQDEFLKEKSKIEFEIDKINKKIQSDMNSINSEKNFINNQSQLINEKTYQFENLLGLSISSVDLNGGEDDDEYYNGISFTFKNIDPDDFNKTVSFIFDPTNYKIISSNPKLDDDIINRIIDNFKNHKEIGYLWKDMRYELKNKLLS</sequence>
<keyword evidence="10 11" id="KW-0137">Centromere</keyword>
<evidence type="ECO:0000256" key="9">
    <source>
        <dbReference type="ARBA" id="ARBA00023306"/>
    </source>
</evidence>
<evidence type="ECO:0000313" key="13">
    <source>
        <dbReference type="EMBL" id="ODV87749.1"/>
    </source>
</evidence>
<comment type="similarity">
    <text evidence="2 11">Belongs to the SPC25 family.</text>
</comment>
<evidence type="ECO:0000256" key="4">
    <source>
        <dbReference type="ARBA" id="ARBA00022454"/>
    </source>
</evidence>
<dbReference type="EMBL" id="KV453847">
    <property type="protein sequence ID" value="ODV87749.1"/>
    <property type="molecule type" value="Genomic_DNA"/>
</dbReference>
<proteinExistence type="inferred from homology"/>
<evidence type="ECO:0000256" key="8">
    <source>
        <dbReference type="ARBA" id="ARBA00023054"/>
    </source>
</evidence>
<reference evidence="14" key="1">
    <citation type="submission" date="2016-04" db="EMBL/GenBank/DDBJ databases">
        <title>Comparative genomics of biotechnologically important yeasts.</title>
        <authorList>
            <consortium name="DOE Joint Genome Institute"/>
            <person name="Riley R."/>
            <person name="Haridas S."/>
            <person name="Wolfe K.H."/>
            <person name="Lopes M.R."/>
            <person name="Hittinger C.T."/>
            <person name="Goker M."/>
            <person name="Salamov A."/>
            <person name="Wisecaver J."/>
            <person name="Long T.M."/>
            <person name="Aerts A.L."/>
            <person name="Barry K."/>
            <person name="Choi C."/>
            <person name="Clum A."/>
            <person name="Coughlan A.Y."/>
            <person name="Deshpande S."/>
            <person name="Douglass A.P."/>
            <person name="Hanson S.J."/>
            <person name="Klenk H.-P."/>
            <person name="Labutti K."/>
            <person name="Lapidus A."/>
            <person name="Lindquist E."/>
            <person name="Lipzen A."/>
            <person name="Meier-Kolthoff J.P."/>
            <person name="Ohm R.A."/>
            <person name="Otillar R.P."/>
            <person name="Pangilinan J."/>
            <person name="Peng Y."/>
            <person name="Rokas A."/>
            <person name="Rosa C.A."/>
            <person name="Scheuner C."/>
            <person name="Sibirny A.A."/>
            <person name="Slot J.C."/>
            <person name="Stielow J.B."/>
            <person name="Sun H."/>
            <person name="Kurtzman C.P."/>
            <person name="Blackwell M."/>
            <person name="Grigoriev I.V."/>
            <person name="Jeffries T.W."/>
        </authorList>
    </citation>
    <scope>NUCLEOTIDE SEQUENCE [LARGE SCALE GENOMIC DNA]</scope>
    <source>
        <strain evidence="14">NRRL YB-2248</strain>
    </source>
</reference>
<accession>A0A1E4T7L0</accession>
<feature type="domain" description="Chromosome segregation protein Spc25 C-terminal" evidence="12">
    <location>
        <begin position="172"/>
        <end position="237"/>
    </location>
</feature>
<dbReference type="GO" id="GO:0051301">
    <property type="term" value="P:cell division"/>
    <property type="evidence" value="ECO:0007669"/>
    <property type="project" value="UniProtKB-UniRule"/>
</dbReference>
<dbReference type="Pfam" id="PF08234">
    <property type="entry name" value="Spindle_Spc25"/>
    <property type="match status" value="1"/>
</dbReference>
<protein>
    <recommendedName>
        <fullName evidence="11">Kinetochore protein SPC25</fullName>
    </recommendedName>
</protein>
<keyword evidence="6 11" id="KW-0498">Mitosis</keyword>
<keyword evidence="7 11" id="KW-0995">Kinetochore</keyword>
<comment type="subcellular location">
    <subcellularLocation>
        <location evidence="11">Nucleus</location>
    </subcellularLocation>
    <subcellularLocation>
        <location evidence="11">Chromosome</location>
        <location evidence="11">Centromere</location>
        <location evidence="11">Kinetochore</location>
    </subcellularLocation>
</comment>
<dbReference type="OrthoDB" id="4056921at2759"/>
<evidence type="ECO:0000256" key="10">
    <source>
        <dbReference type="ARBA" id="ARBA00023328"/>
    </source>
</evidence>
<keyword evidence="4 11" id="KW-0158">Chromosome</keyword>
<dbReference type="STRING" id="983967.A0A1E4T7L0"/>
<evidence type="ECO:0000256" key="11">
    <source>
        <dbReference type="RuleBase" id="RU367150"/>
    </source>
</evidence>
<dbReference type="CDD" id="cd23784">
    <property type="entry name" value="RWD_Spc25"/>
    <property type="match status" value="1"/>
</dbReference>
<dbReference type="AlphaFoldDB" id="A0A1E4T7L0"/>
<gene>
    <name evidence="13" type="ORF">CANARDRAFT_20479</name>
</gene>
<evidence type="ECO:0000256" key="7">
    <source>
        <dbReference type="ARBA" id="ARBA00022838"/>
    </source>
</evidence>
<evidence type="ECO:0000259" key="12">
    <source>
        <dbReference type="Pfam" id="PF08234"/>
    </source>
</evidence>
<name>A0A1E4T7L0_9ASCO</name>
<evidence type="ECO:0000256" key="2">
    <source>
        <dbReference type="ARBA" id="ARBA00006379"/>
    </source>
</evidence>
<dbReference type="Proteomes" id="UP000094801">
    <property type="component" value="Unassembled WGS sequence"/>
</dbReference>
<evidence type="ECO:0000313" key="14">
    <source>
        <dbReference type="Proteomes" id="UP000094801"/>
    </source>
</evidence>
<keyword evidence="11" id="KW-0539">Nucleus</keyword>
<dbReference type="Gene3D" id="3.30.457.50">
    <property type="entry name" value="Chromosome segregation protein Spc25"/>
    <property type="match status" value="1"/>
</dbReference>
<organism evidence="13 14">
    <name type="scientific">[Candida] arabinofermentans NRRL YB-2248</name>
    <dbReference type="NCBI Taxonomy" id="983967"/>
    <lineage>
        <taxon>Eukaryota</taxon>
        <taxon>Fungi</taxon>
        <taxon>Dikarya</taxon>
        <taxon>Ascomycota</taxon>
        <taxon>Saccharomycotina</taxon>
        <taxon>Pichiomycetes</taxon>
        <taxon>Pichiales</taxon>
        <taxon>Pichiaceae</taxon>
        <taxon>Ogataea</taxon>
        <taxon>Ogataea/Candida clade</taxon>
    </lineage>
</organism>
<dbReference type="PANTHER" id="PTHR14281">
    <property type="entry name" value="KINETOCHORE PROTEIN SPC25-RELATED"/>
    <property type="match status" value="1"/>
</dbReference>
<dbReference type="PANTHER" id="PTHR14281:SF0">
    <property type="entry name" value="KINETOCHORE PROTEIN SPC25"/>
    <property type="match status" value="1"/>
</dbReference>
<dbReference type="GO" id="GO:0031262">
    <property type="term" value="C:Ndc80 complex"/>
    <property type="evidence" value="ECO:0007669"/>
    <property type="project" value="InterPro"/>
</dbReference>
<keyword evidence="9 11" id="KW-0131">Cell cycle</keyword>
<evidence type="ECO:0000256" key="5">
    <source>
        <dbReference type="ARBA" id="ARBA00022618"/>
    </source>
</evidence>
<evidence type="ECO:0000256" key="1">
    <source>
        <dbReference type="ARBA" id="ARBA00002772"/>
    </source>
</evidence>
<keyword evidence="5 11" id="KW-0132">Cell division</keyword>
<evidence type="ECO:0000256" key="6">
    <source>
        <dbReference type="ARBA" id="ARBA00022776"/>
    </source>
</evidence>
<keyword evidence="8" id="KW-0175">Coiled coil</keyword>
<comment type="function">
    <text evidence="1 11">Acts as a component of the essential kinetochore-associated NDC80 complex, which is required for chromosome segregation and spindle checkpoint activity.</text>
</comment>
<dbReference type="GO" id="GO:0007059">
    <property type="term" value="P:chromosome segregation"/>
    <property type="evidence" value="ECO:0007669"/>
    <property type="project" value="InterPro"/>
</dbReference>
<evidence type="ECO:0000256" key="3">
    <source>
        <dbReference type="ARBA" id="ARBA00011562"/>
    </source>
</evidence>
<dbReference type="InterPro" id="IPR013255">
    <property type="entry name" value="Spc25_C"/>
</dbReference>
<comment type="subunit">
    <text evidence="3">Component of the NDC80 complex, which consists of NDC80, NUF2, SPC24 and SPC25.</text>
</comment>